<dbReference type="OrthoDB" id="5124911at2"/>
<dbReference type="EMBL" id="RZGY01000004">
    <property type="protein sequence ID" value="RUQ81987.1"/>
    <property type="molecule type" value="Genomic_DNA"/>
</dbReference>
<dbReference type="Proteomes" id="UP000268291">
    <property type="component" value="Unassembled WGS sequence"/>
</dbReference>
<proteinExistence type="predicted"/>
<name>A0A2P8GT21_9MICO</name>
<dbReference type="RefSeq" id="WP_106562296.1">
    <property type="nucleotide sequence ID" value="NZ_PYAU01000001.1"/>
</dbReference>
<dbReference type="AlphaFoldDB" id="A0A2P8GT21"/>
<evidence type="ECO:0000313" key="2">
    <source>
        <dbReference type="EMBL" id="PSL37110.1"/>
    </source>
</evidence>
<reference evidence="2 4" key="1">
    <citation type="submission" date="2018-03" db="EMBL/GenBank/DDBJ databases">
        <title>Genomic Encyclopedia of Archaeal and Bacterial Type Strains, Phase II (KMG-II): from individual species to whole genera.</title>
        <authorList>
            <person name="Goeker M."/>
        </authorList>
    </citation>
    <scope>NUCLEOTIDE SEQUENCE [LARGE SCALE GENOMIC DNA]</scope>
    <source>
        <strain evidence="2 4">DSM 21548</strain>
    </source>
</reference>
<feature type="region of interest" description="Disordered" evidence="1">
    <location>
        <begin position="1"/>
        <end position="72"/>
    </location>
</feature>
<feature type="compositionally biased region" description="Basic and acidic residues" evidence="1">
    <location>
        <begin position="24"/>
        <end position="34"/>
    </location>
</feature>
<evidence type="ECO:0000313" key="3">
    <source>
        <dbReference type="EMBL" id="RUQ81987.1"/>
    </source>
</evidence>
<comment type="caution">
    <text evidence="2">The sequence shown here is derived from an EMBL/GenBank/DDBJ whole genome shotgun (WGS) entry which is preliminary data.</text>
</comment>
<reference evidence="3 5" key="2">
    <citation type="submission" date="2018-12" db="EMBL/GenBank/DDBJ databases">
        <authorList>
            <person name="hu s."/>
            <person name="Xu Y."/>
            <person name="Xu B."/>
            <person name="Li F."/>
        </authorList>
    </citation>
    <scope>NUCLEOTIDE SEQUENCE [LARGE SCALE GENOMIC DNA]</scope>
    <source>
        <strain evidence="3 5">KSW2-17</strain>
    </source>
</reference>
<accession>A0A2P8GT21</accession>
<protein>
    <submittedName>
        <fullName evidence="2">Uncharacterized protein</fullName>
    </submittedName>
</protein>
<feature type="compositionally biased region" description="Basic and acidic residues" evidence="1">
    <location>
        <begin position="1"/>
        <end position="15"/>
    </location>
</feature>
<dbReference type="Proteomes" id="UP000241203">
    <property type="component" value="Unassembled WGS sequence"/>
</dbReference>
<organism evidence="2 4">
    <name type="scientific">Labedella gwakjiensis</name>
    <dbReference type="NCBI Taxonomy" id="390269"/>
    <lineage>
        <taxon>Bacteria</taxon>
        <taxon>Bacillati</taxon>
        <taxon>Actinomycetota</taxon>
        <taxon>Actinomycetes</taxon>
        <taxon>Micrococcales</taxon>
        <taxon>Microbacteriaceae</taxon>
        <taxon>Labedella</taxon>
    </lineage>
</organism>
<keyword evidence="5" id="KW-1185">Reference proteome</keyword>
<evidence type="ECO:0000256" key="1">
    <source>
        <dbReference type="SAM" id="MobiDB-lite"/>
    </source>
</evidence>
<sequence length="72" mass="7738">MTDAQHDQEDHHEGNRQATVGERLTGEHDPRDPDGLLTVDQIAGGTHGASPEDGLSVPRGDRIEEPAADDED</sequence>
<dbReference type="EMBL" id="PYAU01000001">
    <property type="protein sequence ID" value="PSL37110.1"/>
    <property type="molecule type" value="Genomic_DNA"/>
</dbReference>
<gene>
    <name evidence="2" type="ORF">CLV49_0716</name>
    <name evidence="3" type="ORF">ELQ93_17015</name>
</gene>
<evidence type="ECO:0000313" key="4">
    <source>
        <dbReference type="Proteomes" id="UP000241203"/>
    </source>
</evidence>
<evidence type="ECO:0000313" key="5">
    <source>
        <dbReference type="Proteomes" id="UP000268291"/>
    </source>
</evidence>